<evidence type="ECO:0000313" key="2">
    <source>
        <dbReference type="EMBL" id="KAG8451387.1"/>
    </source>
</evidence>
<feature type="transmembrane region" description="Helical" evidence="1">
    <location>
        <begin position="25"/>
        <end position="45"/>
    </location>
</feature>
<accession>A0A8T2K7P8</accession>
<evidence type="ECO:0000256" key="1">
    <source>
        <dbReference type="SAM" id="Phobius"/>
    </source>
</evidence>
<proteinExistence type="predicted"/>
<keyword evidence="3" id="KW-1185">Reference proteome</keyword>
<keyword evidence="1" id="KW-0812">Transmembrane</keyword>
<comment type="caution">
    <text evidence="2">The sequence shown here is derived from an EMBL/GenBank/DDBJ whole genome shotgun (WGS) entry which is preliminary data.</text>
</comment>
<reference evidence="2" key="1">
    <citation type="thesis" date="2020" institute="ProQuest LLC" country="789 East Eisenhower Parkway, Ann Arbor, MI, USA">
        <title>Comparative Genomics and Chromosome Evolution.</title>
        <authorList>
            <person name="Mudd A.B."/>
        </authorList>
    </citation>
    <scope>NUCLEOTIDE SEQUENCE</scope>
    <source>
        <strain evidence="2">Female2</strain>
        <tissue evidence="2">Blood</tissue>
    </source>
</reference>
<feature type="transmembrane region" description="Helical" evidence="1">
    <location>
        <begin position="65"/>
        <end position="82"/>
    </location>
</feature>
<organism evidence="2 3">
    <name type="scientific">Hymenochirus boettgeri</name>
    <name type="common">Congo dwarf clawed frog</name>
    <dbReference type="NCBI Taxonomy" id="247094"/>
    <lineage>
        <taxon>Eukaryota</taxon>
        <taxon>Metazoa</taxon>
        <taxon>Chordata</taxon>
        <taxon>Craniata</taxon>
        <taxon>Vertebrata</taxon>
        <taxon>Euteleostomi</taxon>
        <taxon>Amphibia</taxon>
        <taxon>Batrachia</taxon>
        <taxon>Anura</taxon>
        <taxon>Pipoidea</taxon>
        <taxon>Pipidae</taxon>
        <taxon>Pipinae</taxon>
        <taxon>Hymenochirus</taxon>
    </lineage>
</organism>
<gene>
    <name evidence="2" type="ORF">GDO86_003553</name>
</gene>
<protein>
    <submittedName>
        <fullName evidence="2">Uncharacterized protein</fullName>
    </submittedName>
</protein>
<dbReference type="EMBL" id="JAACNH010000002">
    <property type="protein sequence ID" value="KAG8451387.1"/>
    <property type="molecule type" value="Genomic_DNA"/>
</dbReference>
<keyword evidence="1" id="KW-0472">Membrane</keyword>
<sequence length="93" mass="10697">MPCLVTGLTGIQMDSYSPLEGEGPLVIGDFFFNIFLLCTLCYALLQDLQASRWIVTVHWKGRGPLSWEIYFSTFFFCAHYAMPCYRTYKHPDG</sequence>
<name>A0A8T2K7P8_9PIPI</name>
<dbReference type="Proteomes" id="UP000812440">
    <property type="component" value="Chromosome 2"/>
</dbReference>
<keyword evidence="1" id="KW-1133">Transmembrane helix</keyword>
<dbReference type="AlphaFoldDB" id="A0A8T2K7P8"/>
<evidence type="ECO:0000313" key="3">
    <source>
        <dbReference type="Proteomes" id="UP000812440"/>
    </source>
</evidence>